<dbReference type="InterPro" id="IPR005119">
    <property type="entry name" value="LysR_subst-bd"/>
</dbReference>
<keyword evidence="3" id="KW-0238">DNA-binding</keyword>
<dbReference type="SUPFAM" id="SSF46785">
    <property type="entry name" value="Winged helix' DNA-binding domain"/>
    <property type="match status" value="1"/>
</dbReference>
<dbReference type="EMBL" id="CP043450">
    <property type="protein sequence ID" value="QEM12229.1"/>
    <property type="molecule type" value="Genomic_DNA"/>
</dbReference>
<dbReference type="InterPro" id="IPR000847">
    <property type="entry name" value="LysR_HTH_N"/>
</dbReference>
<proteinExistence type="inferred from homology"/>
<dbReference type="FunFam" id="1.10.10.10:FF:000001">
    <property type="entry name" value="LysR family transcriptional regulator"/>
    <property type="match status" value="1"/>
</dbReference>
<evidence type="ECO:0000256" key="2">
    <source>
        <dbReference type="ARBA" id="ARBA00023015"/>
    </source>
</evidence>
<dbReference type="KEGG" id="mrub:DEO27_020120"/>
<dbReference type="Pfam" id="PF03466">
    <property type="entry name" value="LysR_substrate"/>
    <property type="match status" value="1"/>
</dbReference>
<dbReference type="PROSITE" id="PS50931">
    <property type="entry name" value="HTH_LYSR"/>
    <property type="match status" value="1"/>
</dbReference>
<dbReference type="Gene3D" id="3.40.190.10">
    <property type="entry name" value="Periplasmic binding protein-like II"/>
    <property type="match status" value="2"/>
</dbReference>
<dbReference type="RefSeq" id="WP_112575606.1">
    <property type="nucleotide sequence ID" value="NZ_CP043450.1"/>
</dbReference>
<dbReference type="PANTHER" id="PTHR30346:SF28">
    <property type="entry name" value="HTH-TYPE TRANSCRIPTIONAL REGULATOR CYNR"/>
    <property type="match status" value="1"/>
</dbReference>
<organism evidence="6 7">
    <name type="scientific">Mucilaginibacter rubeus</name>
    <dbReference type="NCBI Taxonomy" id="2027860"/>
    <lineage>
        <taxon>Bacteria</taxon>
        <taxon>Pseudomonadati</taxon>
        <taxon>Bacteroidota</taxon>
        <taxon>Sphingobacteriia</taxon>
        <taxon>Sphingobacteriales</taxon>
        <taxon>Sphingobacteriaceae</taxon>
        <taxon>Mucilaginibacter</taxon>
    </lineage>
</organism>
<dbReference type="OrthoDB" id="9803735at2"/>
<evidence type="ECO:0000313" key="7">
    <source>
        <dbReference type="Proteomes" id="UP000251402"/>
    </source>
</evidence>
<accession>A0A5C1I314</accession>
<gene>
    <name evidence="6" type="ORF">DEO27_020120</name>
</gene>
<evidence type="ECO:0000259" key="5">
    <source>
        <dbReference type="PROSITE" id="PS50931"/>
    </source>
</evidence>
<dbReference type="PRINTS" id="PR00039">
    <property type="entry name" value="HTHLYSR"/>
</dbReference>
<dbReference type="CDD" id="cd05466">
    <property type="entry name" value="PBP2_LTTR_substrate"/>
    <property type="match status" value="1"/>
</dbReference>
<evidence type="ECO:0000256" key="3">
    <source>
        <dbReference type="ARBA" id="ARBA00023125"/>
    </source>
</evidence>
<dbReference type="AlphaFoldDB" id="A0A5C1I314"/>
<keyword evidence="4" id="KW-0804">Transcription</keyword>
<dbReference type="GO" id="GO:0003677">
    <property type="term" value="F:DNA binding"/>
    <property type="evidence" value="ECO:0007669"/>
    <property type="project" value="UniProtKB-KW"/>
</dbReference>
<evidence type="ECO:0000256" key="1">
    <source>
        <dbReference type="ARBA" id="ARBA00009437"/>
    </source>
</evidence>
<dbReference type="SUPFAM" id="SSF53850">
    <property type="entry name" value="Periplasmic binding protein-like II"/>
    <property type="match status" value="1"/>
</dbReference>
<dbReference type="Pfam" id="PF00126">
    <property type="entry name" value="HTH_1"/>
    <property type="match status" value="1"/>
</dbReference>
<sequence>MDFQQIRYFLALAQELHFWNTAGKMNITQSALSRQIQSLESELGVLLFERNKRNVKLTPAGKFLKDKWEVELNELEFIHQFARQIHLGERGTIRIAHPDSISASIIPDIMANISNAFPKLQIELVQVLYENQQEFLLNYKIDLIITRDMNSAPGIRSEKIYTDNLSIVVPENHPYRTIDDLSKETLRQQKFILPIKDEGSSYSDIIHQMFKALEVVPDVYLHSEFGSTIIALVRKGLGVAILPDSYMYHESPGLRFIKLPFKTDLYLNWRAEDHNPVLSNVLKLILN</sequence>
<feature type="domain" description="HTH lysR-type" evidence="5">
    <location>
        <begin position="1"/>
        <end position="58"/>
    </location>
</feature>
<dbReference type="GO" id="GO:0003700">
    <property type="term" value="F:DNA-binding transcription factor activity"/>
    <property type="evidence" value="ECO:0007669"/>
    <property type="project" value="InterPro"/>
</dbReference>
<reference evidence="6" key="1">
    <citation type="submission" date="2019-08" db="EMBL/GenBank/DDBJ databases">
        <title>Comparative genome analysis confer to the adaptation heavy metal polluted environment.</title>
        <authorList>
            <person name="Li Y."/>
        </authorList>
    </citation>
    <scope>NUCLEOTIDE SEQUENCE [LARGE SCALE GENOMIC DNA]</scope>
    <source>
        <strain evidence="6">P1</strain>
    </source>
</reference>
<protein>
    <submittedName>
        <fullName evidence="6">LysR family transcriptional regulator</fullName>
    </submittedName>
</protein>
<evidence type="ECO:0000256" key="4">
    <source>
        <dbReference type="ARBA" id="ARBA00023163"/>
    </source>
</evidence>
<name>A0A5C1I314_9SPHI</name>
<dbReference type="Proteomes" id="UP000251402">
    <property type="component" value="Chromosome"/>
</dbReference>
<evidence type="ECO:0000313" key="6">
    <source>
        <dbReference type="EMBL" id="QEM12229.1"/>
    </source>
</evidence>
<dbReference type="Gene3D" id="1.10.10.10">
    <property type="entry name" value="Winged helix-like DNA-binding domain superfamily/Winged helix DNA-binding domain"/>
    <property type="match status" value="1"/>
</dbReference>
<dbReference type="GO" id="GO:0032993">
    <property type="term" value="C:protein-DNA complex"/>
    <property type="evidence" value="ECO:0007669"/>
    <property type="project" value="TreeGrafter"/>
</dbReference>
<keyword evidence="2" id="KW-0805">Transcription regulation</keyword>
<dbReference type="InterPro" id="IPR036388">
    <property type="entry name" value="WH-like_DNA-bd_sf"/>
</dbReference>
<dbReference type="InterPro" id="IPR036390">
    <property type="entry name" value="WH_DNA-bd_sf"/>
</dbReference>
<keyword evidence="7" id="KW-1185">Reference proteome</keyword>
<comment type="similarity">
    <text evidence="1">Belongs to the LysR transcriptional regulatory family.</text>
</comment>
<dbReference type="PANTHER" id="PTHR30346">
    <property type="entry name" value="TRANSCRIPTIONAL DUAL REGULATOR HCAR-RELATED"/>
    <property type="match status" value="1"/>
</dbReference>